<dbReference type="PANTHER" id="PTHR28029:SF1">
    <property type="entry name" value="PROTEIN ILM1"/>
    <property type="match status" value="1"/>
</dbReference>
<reference evidence="3" key="1">
    <citation type="submission" date="2021-03" db="EMBL/GenBank/DDBJ databases">
        <authorList>
            <person name="Tagirdzhanova G."/>
        </authorList>
    </citation>
    <scope>NUCLEOTIDE SEQUENCE</scope>
</reference>
<protein>
    <recommendedName>
        <fullName evidence="5">Increased loss of mitochondrial DNA protein 1</fullName>
    </recommendedName>
</protein>
<feature type="transmembrane region" description="Helical" evidence="1">
    <location>
        <begin position="12"/>
        <end position="31"/>
    </location>
</feature>
<dbReference type="Proteomes" id="UP000664203">
    <property type="component" value="Unassembled WGS sequence"/>
</dbReference>
<evidence type="ECO:0008006" key="5">
    <source>
        <dbReference type="Google" id="ProtNLM"/>
    </source>
</evidence>
<proteinExistence type="predicted"/>
<keyword evidence="4" id="KW-1185">Reference proteome</keyword>
<dbReference type="InterPro" id="IPR018815">
    <property type="entry name" value="Incr_loss_mito_DNA_1"/>
</dbReference>
<keyword evidence="1" id="KW-0472">Membrane</keyword>
<keyword evidence="1" id="KW-1133">Transmembrane helix</keyword>
<evidence type="ECO:0000256" key="1">
    <source>
        <dbReference type="SAM" id="Phobius"/>
    </source>
</evidence>
<feature type="chain" id="PRO_5034848813" description="Increased loss of mitochondrial DNA protein 1" evidence="2">
    <location>
        <begin position="22"/>
        <end position="172"/>
    </location>
</feature>
<evidence type="ECO:0000313" key="3">
    <source>
        <dbReference type="EMBL" id="CAF9904341.1"/>
    </source>
</evidence>
<evidence type="ECO:0000256" key="2">
    <source>
        <dbReference type="SAM" id="SignalP"/>
    </source>
</evidence>
<keyword evidence="1" id="KW-0812">Transmembrane</keyword>
<organism evidence="3 4">
    <name type="scientific">Alectoria fallacina</name>
    <dbReference type="NCBI Taxonomy" id="1903189"/>
    <lineage>
        <taxon>Eukaryota</taxon>
        <taxon>Fungi</taxon>
        <taxon>Dikarya</taxon>
        <taxon>Ascomycota</taxon>
        <taxon>Pezizomycotina</taxon>
        <taxon>Lecanoromycetes</taxon>
        <taxon>OSLEUM clade</taxon>
        <taxon>Lecanoromycetidae</taxon>
        <taxon>Lecanorales</taxon>
        <taxon>Lecanorineae</taxon>
        <taxon>Parmeliaceae</taxon>
        <taxon>Alectoria</taxon>
    </lineage>
</organism>
<name>A0A8H3EK04_9LECA</name>
<dbReference type="OrthoDB" id="5299849at2759"/>
<evidence type="ECO:0000313" key="4">
    <source>
        <dbReference type="Proteomes" id="UP000664203"/>
    </source>
</evidence>
<dbReference type="Pfam" id="PF10311">
    <property type="entry name" value="Ilm1"/>
    <property type="match status" value="1"/>
</dbReference>
<feature type="transmembrane region" description="Helical" evidence="1">
    <location>
        <begin position="130"/>
        <end position="150"/>
    </location>
</feature>
<dbReference type="PANTHER" id="PTHR28029">
    <property type="entry name" value="PROTEIN ILM1"/>
    <property type="match status" value="1"/>
</dbReference>
<keyword evidence="2" id="KW-0732">Signal</keyword>
<dbReference type="AlphaFoldDB" id="A0A8H3EK04"/>
<gene>
    <name evidence="3" type="ORF">ALECFALPRED_007513</name>
</gene>
<dbReference type="EMBL" id="CAJPDR010000005">
    <property type="protein sequence ID" value="CAF9904341.1"/>
    <property type="molecule type" value="Genomic_DNA"/>
</dbReference>
<feature type="transmembrane region" description="Helical" evidence="1">
    <location>
        <begin position="93"/>
        <end position="110"/>
    </location>
</feature>
<feature type="transmembrane region" description="Helical" evidence="1">
    <location>
        <begin position="51"/>
        <end position="72"/>
    </location>
</feature>
<comment type="caution">
    <text evidence="3">The sequence shown here is derived from an EMBL/GenBank/DDBJ whole genome shotgun (WGS) entry which is preliminary data.</text>
</comment>
<accession>A0A8H3EK04</accession>
<sequence>MAIISAQSLLRTLSLFHLTVSYYLLTSPSTIASQNLVYVLGAAMDIPDPPISLSTPSPASTLAALFLALLAISDLTSSGLPEEVGSHYWSSQAPIRLAFFFGITGYSYAGKPGGLWGGKAGTEGKGLCNSVVFTWGFLEMLWWFWVYVTLRDEKRDMMVRVQERRKAEDDRL</sequence>
<feature type="signal peptide" evidence="2">
    <location>
        <begin position="1"/>
        <end position="21"/>
    </location>
</feature>